<evidence type="ECO:0000313" key="3">
    <source>
        <dbReference type="EMBL" id="RYR68266.1"/>
    </source>
</evidence>
<feature type="compositionally biased region" description="Acidic residues" evidence="1">
    <location>
        <begin position="213"/>
        <end position="226"/>
    </location>
</feature>
<keyword evidence="4" id="KW-1185">Reference proteome</keyword>
<feature type="compositionally biased region" description="Acidic residues" evidence="1">
    <location>
        <begin position="185"/>
        <end position="204"/>
    </location>
</feature>
<dbReference type="PANTHER" id="PTHR31973">
    <property type="entry name" value="POLYPROTEIN, PUTATIVE-RELATED"/>
    <property type="match status" value="1"/>
</dbReference>
<gene>
    <name evidence="3" type="ORF">Ahy_A03g014752</name>
</gene>
<accession>A0A445DYP8</accession>
<evidence type="ECO:0000313" key="4">
    <source>
        <dbReference type="Proteomes" id="UP000289738"/>
    </source>
</evidence>
<sequence length="634" mass="71446">MVRKEVGPALSSIFRNGKLYSDCPPWGRFGYEDGTLQYIGGQKTVIEDVENDCWSIFEAYAELRQFGYTRENISALWYKDPASQWLEKALKLFVTDKDALKMCRIANLRSHVEVFVVHVVEDAEEFSEVGFIDVGGQTKENPGNQLVVYEGEKGQEVENDDVQQGNEGDKLKTDVAAENEWAETNIDDDSDDEEFIPSDLEVDSAGDIHFTDSDEEYDDESGFEEDTSAKNSKRVDKGKGVMNGDFSDEKGFNSDEVDLEYEVGVDSDDEEGQGEDNNETRSYPIHKDCKDMSSYKWEVGTIFASREEFKDTVTSYVVQTIRGLRYAKLELVRVRAVCQPGCLFWLYAAKMKEEVTWQLRSMNLKHTCGQLHRIGIMHTLWLSRVFKNKVEHNPKVKIKELVNNAQRKWNLTVTTSMAARSWQAALDDIQGEYRKQYKRIANYCSELLRANPGSSMTLKTHLSRREKIQRCSNCGASGHKRGRCSNSPLLAQPLKQSAVKKKTNGGRKRSISQPAVHSATRGRKRSKPQEKSSSQPQPATSSTPITRSKSSHSQPISKPTTHASKPKTTPAATPQRRPKMKPIKSSTQPPPATKEKGASSSSQPVMNKVSFTHNIALHVSPRKLRLMAKLPPRD</sequence>
<dbReference type="Proteomes" id="UP000289738">
    <property type="component" value="Chromosome A03"/>
</dbReference>
<proteinExistence type="predicted"/>
<evidence type="ECO:0000259" key="2">
    <source>
        <dbReference type="Pfam" id="PF26130"/>
    </source>
</evidence>
<dbReference type="Pfam" id="PF26130">
    <property type="entry name" value="PB1-like"/>
    <property type="match status" value="1"/>
</dbReference>
<comment type="caution">
    <text evidence="3">The sequence shown here is derived from an EMBL/GenBank/DDBJ whole genome shotgun (WGS) entry which is preliminary data.</text>
</comment>
<feature type="domain" description="PB1-like" evidence="2">
    <location>
        <begin position="27"/>
        <end position="118"/>
    </location>
</feature>
<dbReference type="EMBL" id="SDMP01000003">
    <property type="protein sequence ID" value="RYR68266.1"/>
    <property type="molecule type" value="Genomic_DNA"/>
</dbReference>
<evidence type="ECO:0000256" key="1">
    <source>
        <dbReference type="SAM" id="MobiDB-lite"/>
    </source>
</evidence>
<reference evidence="3 4" key="1">
    <citation type="submission" date="2019-01" db="EMBL/GenBank/DDBJ databases">
        <title>Sequencing of cultivated peanut Arachis hypogaea provides insights into genome evolution and oil improvement.</title>
        <authorList>
            <person name="Chen X."/>
        </authorList>
    </citation>
    <scope>NUCLEOTIDE SEQUENCE [LARGE SCALE GENOMIC DNA]</scope>
    <source>
        <strain evidence="4">cv. Fuhuasheng</strain>
        <tissue evidence="3">Leaves</tissue>
    </source>
</reference>
<feature type="region of interest" description="Disordered" evidence="1">
    <location>
        <begin position="151"/>
        <end position="253"/>
    </location>
</feature>
<dbReference type="PANTHER" id="PTHR31973:SF187">
    <property type="entry name" value="MUTATOR TRANSPOSASE MUDRA PROTEIN"/>
    <property type="match status" value="1"/>
</dbReference>
<feature type="compositionally biased region" description="Polar residues" evidence="1">
    <location>
        <begin position="598"/>
        <end position="613"/>
    </location>
</feature>
<organism evidence="3 4">
    <name type="scientific">Arachis hypogaea</name>
    <name type="common">Peanut</name>
    <dbReference type="NCBI Taxonomy" id="3818"/>
    <lineage>
        <taxon>Eukaryota</taxon>
        <taxon>Viridiplantae</taxon>
        <taxon>Streptophyta</taxon>
        <taxon>Embryophyta</taxon>
        <taxon>Tracheophyta</taxon>
        <taxon>Spermatophyta</taxon>
        <taxon>Magnoliopsida</taxon>
        <taxon>eudicotyledons</taxon>
        <taxon>Gunneridae</taxon>
        <taxon>Pentapetalae</taxon>
        <taxon>rosids</taxon>
        <taxon>fabids</taxon>
        <taxon>Fabales</taxon>
        <taxon>Fabaceae</taxon>
        <taxon>Papilionoideae</taxon>
        <taxon>50 kb inversion clade</taxon>
        <taxon>dalbergioids sensu lato</taxon>
        <taxon>Dalbergieae</taxon>
        <taxon>Pterocarpus clade</taxon>
        <taxon>Arachis</taxon>
    </lineage>
</organism>
<feature type="compositionally biased region" description="Basic residues" evidence="1">
    <location>
        <begin position="498"/>
        <end position="510"/>
    </location>
</feature>
<feature type="region of interest" description="Disordered" evidence="1">
    <location>
        <begin position="473"/>
        <end position="621"/>
    </location>
</feature>
<dbReference type="AlphaFoldDB" id="A0A445DYP8"/>
<protein>
    <recommendedName>
        <fullName evidence="2">PB1-like domain-containing protein</fullName>
    </recommendedName>
</protein>
<name>A0A445DYP8_ARAHY</name>
<dbReference type="InterPro" id="IPR058594">
    <property type="entry name" value="PB1-like_dom_pln"/>
</dbReference>
<feature type="compositionally biased region" description="Acidic residues" evidence="1">
    <location>
        <begin position="265"/>
        <end position="277"/>
    </location>
</feature>
<feature type="compositionally biased region" description="Low complexity" evidence="1">
    <location>
        <begin position="531"/>
        <end position="544"/>
    </location>
</feature>
<feature type="compositionally biased region" description="Polar residues" evidence="1">
    <location>
        <begin position="545"/>
        <end position="572"/>
    </location>
</feature>
<feature type="region of interest" description="Disordered" evidence="1">
    <location>
        <begin position="265"/>
        <end position="285"/>
    </location>
</feature>